<dbReference type="Proteomes" id="UP000473681">
    <property type="component" value="Unassembled WGS sequence"/>
</dbReference>
<dbReference type="PANTHER" id="PTHR30151">
    <property type="entry name" value="ALKANE SULFONATE ABC TRANSPORTER-RELATED, MEMBRANE SUBUNIT"/>
    <property type="match status" value="1"/>
</dbReference>
<protein>
    <submittedName>
        <fullName evidence="9">ABC transporter permease subunit</fullName>
    </submittedName>
</protein>
<dbReference type="GO" id="GO:0005886">
    <property type="term" value="C:plasma membrane"/>
    <property type="evidence" value="ECO:0007669"/>
    <property type="project" value="UniProtKB-SubCell"/>
</dbReference>
<sequence length="256" mass="29296">MKEYTWKSRVCILASCLFFLTVWQVLAVIINNDIYLPNIQQVITEMIKIISRKDFNLILISSVYRSVLCYILAIVLAIVLGVLTFMYPFFKFLLAPINSFAKTIPTMVLVVLVLVWFNKDNAPFIVGFAITFPILYEGIVGSLNNIDEKLIDMMNIYEISLIDKIKKIYGPVIKFHLASIFVSTFSLAFKVVIAGEVHGQPKYGIGSAIQLEKVNFNTSGIFAWIVIIVILSLAFEFINNLFKARIYRWKKNENRN</sequence>
<feature type="transmembrane region" description="Helical" evidence="7">
    <location>
        <begin position="221"/>
        <end position="242"/>
    </location>
</feature>
<comment type="subcellular location">
    <subcellularLocation>
        <location evidence="1 7">Cell membrane</location>
        <topology evidence="1 7">Multi-pass membrane protein</topology>
    </subcellularLocation>
</comment>
<dbReference type="GO" id="GO:0055085">
    <property type="term" value="P:transmembrane transport"/>
    <property type="evidence" value="ECO:0007669"/>
    <property type="project" value="InterPro"/>
</dbReference>
<evidence type="ECO:0000256" key="2">
    <source>
        <dbReference type="ARBA" id="ARBA00022448"/>
    </source>
</evidence>
<dbReference type="InterPro" id="IPR035906">
    <property type="entry name" value="MetI-like_sf"/>
</dbReference>
<evidence type="ECO:0000313" key="12">
    <source>
        <dbReference type="Proteomes" id="UP000472355"/>
    </source>
</evidence>
<gene>
    <name evidence="9" type="ORF">EXM65_00910</name>
    <name evidence="10" type="ORF">FC774_09995</name>
    <name evidence="11" type="ORF">FDB51_15785</name>
</gene>
<name>A0A0M1LSU0_CLOBO</name>
<dbReference type="Proteomes" id="UP000472355">
    <property type="component" value="Unassembled WGS sequence"/>
</dbReference>
<evidence type="ECO:0000313" key="9">
    <source>
        <dbReference type="EMBL" id="NFA41165.1"/>
    </source>
</evidence>
<proteinExistence type="inferred from homology"/>
<evidence type="ECO:0000313" key="10">
    <source>
        <dbReference type="EMBL" id="NFF88197.1"/>
    </source>
</evidence>
<dbReference type="PROSITE" id="PS50928">
    <property type="entry name" value="ABC_TM1"/>
    <property type="match status" value="1"/>
</dbReference>
<dbReference type="PANTHER" id="PTHR30151:SF0">
    <property type="entry name" value="ABC TRANSPORTER PERMEASE PROTEIN MJ0413-RELATED"/>
    <property type="match status" value="1"/>
</dbReference>
<keyword evidence="2 7" id="KW-0813">Transport</keyword>
<organism evidence="9 12">
    <name type="scientific">Clostridium botulinum</name>
    <dbReference type="NCBI Taxonomy" id="1491"/>
    <lineage>
        <taxon>Bacteria</taxon>
        <taxon>Bacillati</taxon>
        <taxon>Bacillota</taxon>
        <taxon>Clostridia</taxon>
        <taxon>Eubacteriales</taxon>
        <taxon>Clostridiaceae</taxon>
        <taxon>Clostridium</taxon>
    </lineage>
</organism>
<dbReference type="Proteomes" id="UP000476820">
    <property type="component" value="Unassembled WGS sequence"/>
</dbReference>
<dbReference type="EMBL" id="SWOV01000024">
    <property type="protein sequence ID" value="NFF88197.1"/>
    <property type="molecule type" value="Genomic_DNA"/>
</dbReference>
<reference evidence="9 12" key="1">
    <citation type="submission" date="2019-02" db="EMBL/GenBank/DDBJ databases">
        <title>Genome sequencing of Clostridium botulinum clinical isolates.</title>
        <authorList>
            <person name="Brunt J."/>
            <person name="Van Vliet A.H.M."/>
            <person name="Stringer S.C."/>
            <person name="Grant K.A."/>
            <person name="Carter A.C."/>
            <person name="Peck M.W."/>
        </authorList>
    </citation>
    <scope>NUCLEOTIDE SEQUENCE [LARGE SCALE GENOMIC DNA]</scope>
    <source>
        <strain evidence="9 12">H113700579</strain>
    </source>
</reference>
<dbReference type="Pfam" id="PF00528">
    <property type="entry name" value="BPD_transp_1"/>
    <property type="match status" value="1"/>
</dbReference>
<feature type="transmembrane region" description="Helical" evidence="7">
    <location>
        <begin position="172"/>
        <end position="193"/>
    </location>
</feature>
<comment type="caution">
    <text evidence="9">The sequence shown here is derived from an EMBL/GenBank/DDBJ whole genome shotgun (WGS) entry which is preliminary data.</text>
</comment>
<dbReference type="InterPro" id="IPR000515">
    <property type="entry name" value="MetI-like"/>
</dbReference>
<feature type="transmembrane region" description="Helical" evidence="7">
    <location>
        <begin position="124"/>
        <end position="146"/>
    </location>
</feature>
<accession>A0A0M1LSU0</accession>
<comment type="similarity">
    <text evidence="7">Belongs to the binding-protein-dependent transport system permease family.</text>
</comment>
<evidence type="ECO:0000259" key="8">
    <source>
        <dbReference type="PROSITE" id="PS50928"/>
    </source>
</evidence>
<evidence type="ECO:0000256" key="1">
    <source>
        <dbReference type="ARBA" id="ARBA00004651"/>
    </source>
</evidence>
<feature type="transmembrane region" description="Helical" evidence="7">
    <location>
        <begin position="99"/>
        <end position="118"/>
    </location>
</feature>
<evidence type="ECO:0000256" key="7">
    <source>
        <dbReference type="RuleBase" id="RU363032"/>
    </source>
</evidence>
<dbReference type="CDD" id="cd06261">
    <property type="entry name" value="TM_PBP2"/>
    <property type="match status" value="1"/>
</dbReference>
<feature type="transmembrane region" description="Helical" evidence="7">
    <location>
        <begin position="63"/>
        <end position="87"/>
    </location>
</feature>
<dbReference type="SUPFAM" id="SSF161098">
    <property type="entry name" value="MetI-like"/>
    <property type="match status" value="1"/>
</dbReference>
<dbReference type="OrthoDB" id="308958at2"/>
<evidence type="ECO:0000313" key="13">
    <source>
        <dbReference type="Proteomes" id="UP000473681"/>
    </source>
</evidence>
<dbReference type="EMBL" id="SGKU01000001">
    <property type="protein sequence ID" value="NFA41165.1"/>
    <property type="molecule type" value="Genomic_DNA"/>
</dbReference>
<keyword evidence="4 7" id="KW-0812">Transmembrane</keyword>
<keyword evidence="5 7" id="KW-1133">Transmembrane helix</keyword>
<evidence type="ECO:0000313" key="11">
    <source>
        <dbReference type="EMBL" id="NFN36537.1"/>
    </source>
</evidence>
<dbReference type="EMBL" id="SWVK01000025">
    <property type="protein sequence ID" value="NFN36537.1"/>
    <property type="molecule type" value="Genomic_DNA"/>
</dbReference>
<dbReference type="Gene3D" id="1.10.3720.10">
    <property type="entry name" value="MetI-like"/>
    <property type="match status" value="1"/>
</dbReference>
<keyword evidence="3" id="KW-1003">Cell membrane</keyword>
<evidence type="ECO:0000256" key="3">
    <source>
        <dbReference type="ARBA" id="ARBA00022475"/>
    </source>
</evidence>
<keyword evidence="6 7" id="KW-0472">Membrane</keyword>
<dbReference type="RefSeq" id="WP_012449790.1">
    <property type="nucleotide sequence ID" value="NZ_CP010520.1"/>
</dbReference>
<feature type="domain" description="ABC transmembrane type-1" evidence="8">
    <location>
        <begin position="59"/>
        <end position="239"/>
    </location>
</feature>
<evidence type="ECO:0000256" key="6">
    <source>
        <dbReference type="ARBA" id="ARBA00023136"/>
    </source>
</evidence>
<reference evidence="13 14" key="2">
    <citation type="submission" date="2019-04" db="EMBL/GenBank/DDBJ databases">
        <title>Genome sequencing of Clostridium botulinum Groups I-IV and Clostridium butyricum.</title>
        <authorList>
            <person name="Brunt J."/>
            <person name="Van Vliet A.H.M."/>
            <person name="Stringer S.C."/>
            <person name="Carter A.T."/>
            <person name="Peck M.W."/>
        </authorList>
    </citation>
    <scope>NUCLEOTIDE SEQUENCE [LARGE SCALE GENOMIC DNA]</scope>
    <source>
        <strain evidence="10 14">1605</strain>
        <strain evidence="11 13">CB-K-33E</strain>
    </source>
</reference>
<dbReference type="AlphaFoldDB" id="A0A0M1LSU0"/>
<evidence type="ECO:0000256" key="5">
    <source>
        <dbReference type="ARBA" id="ARBA00022989"/>
    </source>
</evidence>
<evidence type="ECO:0000313" key="14">
    <source>
        <dbReference type="Proteomes" id="UP000476820"/>
    </source>
</evidence>
<evidence type="ECO:0000256" key="4">
    <source>
        <dbReference type="ARBA" id="ARBA00022692"/>
    </source>
</evidence>